<proteinExistence type="predicted"/>
<dbReference type="RefSeq" id="XP_016615403.1">
    <property type="nucleotide sequence ID" value="XM_016768496.1"/>
</dbReference>
<dbReference type="GeneID" id="27703708"/>
<evidence type="ECO:0000313" key="2">
    <source>
        <dbReference type="Proteomes" id="UP000053789"/>
    </source>
</evidence>
<accession>A0A0D2HVW9</accession>
<dbReference type="EMBL" id="KN846998">
    <property type="protein sequence ID" value="KIW88734.1"/>
    <property type="molecule type" value="Genomic_DNA"/>
</dbReference>
<dbReference type="Proteomes" id="UP000053789">
    <property type="component" value="Unassembled WGS sequence"/>
</dbReference>
<dbReference type="AlphaFoldDB" id="A0A0D2HVW9"/>
<dbReference type="OrthoDB" id="4874998at2759"/>
<organism evidence="1 2">
    <name type="scientific">Cladophialophora bantiana (strain ATCC 10958 / CBS 173.52 / CDC B-1940 / NIH 8579)</name>
    <name type="common">Xylohypha bantiana</name>
    <dbReference type="NCBI Taxonomy" id="1442370"/>
    <lineage>
        <taxon>Eukaryota</taxon>
        <taxon>Fungi</taxon>
        <taxon>Dikarya</taxon>
        <taxon>Ascomycota</taxon>
        <taxon>Pezizomycotina</taxon>
        <taxon>Eurotiomycetes</taxon>
        <taxon>Chaetothyriomycetidae</taxon>
        <taxon>Chaetothyriales</taxon>
        <taxon>Herpotrichiellaceae</taxon>
        <taxon>Cladophialophora</taxon>
    </lineage>
</organism>
<dbReference type="HOGENOM" id="CLU_072780_0_0_1"/>
<name>A0A0D2HVW9_CLAB1</name>
<keyword evidence="2" id="KW-1185">Reference proteome</keyword>
<gene>
    <name evidence="1" type="ORF">Z519_10780</name>
</gene>
<reference evidence="1" key="1">
    <citation type="submission" date="2015-01" db="EMBL/GenBank/DDBJ databases">
        <title>The Genome Sequence of Cladophialophora bantiana CBS 173.52.</title>
        <authorList>
            <consortium name="The Broad Institute Genomics Platform"/>
            <person name="Cuomo C."/>
            <person name="de Hoog S."/>
            <person name="Gorbushina A."/>
            <person name="Stielow B."/>
            <person name="Teixiera M."/>
            <person name="Abouelleil A."/>
            <person name="Chapman S.B."/>
            <person name="Priest M."/>
            <person name="Young S.K."/>
            <person name="Wortman J."/>
            <person name="Nusbaum C."/>
            <person name="Birren B."/>
        </authorList>
    </citation>
    <scope>NUCLEOTIDE SEQUENCE [LARGE SCALE GENOMIC DNA]</scope>
    <source>
        <strain evidence="1">CBS 173.52</strain>
    </source>
</reference>
<evidence type="ECO:0000313" key="1">
    <source>
        <dbReference type="EMBL" id="KIW88734.1"/>
    </source>
</evidence>
<protein>
    <submittedName>
        <fullName evidence="1">Uncharacterized protein</fullName>
    </submittedName>
</protein>
<sequence>MAQSKPERPDLLNAVLDAAGGMDRFEQVEWIEVVVDVSGAFWPKKGYPKRRLMTGYVDTKKPRVVFYNFGAHLDEPHLRWIWTPKYLSVERANGTVVLSRGDPSKHFEGHVLATPWDDLDLLYFSGYAVWNYMVTPFCFAWPGMSTRELGEHTEGGGGSGSGGETWRVLEVTYPEDFATHCRVQKFYYDHQYRMRRLDYTVDVIQGSGTVAHYVYDEKTVDGIVFPTLRRALNVVDGRPTGWSMVLINFHKIAVKGPEVRPNL</sequence>